<proteinExistence type="predicted"/>
<organism evidence="1 2">
    <name type="scientific">Aureibacter tunicatorum</name>
    <dbReference type="NCBI Taxonomy" id="866807"/>
    <lineage>
        <taxon>Bacteria</taxon>
        <taxon>Pseudomonadati</taxon>
        <taxon>Bacteroidota</taxon>
        <taxon>Cytophagia</taxon>
        <taxon>Cytophagales</taxon>
        <taxon>Persicobacteraceae</taxon>
        <taxon>Aureibacter</taxon>
    </lineage>
</organism>
<accession>A0AAE3XK70</accession>
<gene>
    <name evidence="1" type="ORF">HNQ88_001119</name>
</gene>
<dbReference type="AlphaFoldDB" id="A0AAE3XK70"/>
<dbReference type="RefSeq" id="WP_309937609.1">
    <property type="nucleotide sequence ID" value="NZ_AP025305.1"/>
</dbReference>
<keyword evidence="2" id="KW-1185">Reference proteome</keyword>
<sequence length="381" mass="44653">MSSKYLKRYIIAILLSFSCLIGIGQGNENNISSNPEASDYIQKALDKAYNLEFDTAKLYRDSLSMVLEDHPAVPLVGFYIEYWKKYVSDDPEVEMQKSLEYLQETAKRADEGLQKNSSDPEMNFMALAAYGFITEHYYRKNQNLKAISKAKIAYTFMKKGFSMQDEYSEFFYTTGLYNFYREVFPNYHSYFKPFMWFFKSGDEDLGLEQLEVAYNQATFTRVEALNYLVHLHMHYEDDPEKSLKWSKELVELYPNNPRFIGLALENYCVLGRSVEARRLLEKMKNSSAKQPAEMLDFFEGYVNELEGGDLQYSLNKYEEAMEELKSGKEDTDHLESLILAGTYRVYDRMGDKEKSQKHKKRALDKAKYPLVKNRMILSYHK</sequence>
<dbReference type="PROSITE" id="PS51257">
    <property type="entry name" value="PROKAR_LIPOPROTEIN"/>
    <property type="match status" value="1"/>
</dbReference>
<dbReference type="SUPFAM" id="SSF48452">
    <property type="entry name" value="TPR-like"/>
    <property type="match status" value="1"/>
</dbReference>
<evidence type="ECO:0008006" key="3">
    <source>
        <dbReference type="Google" id="ProtNLM"/>
    </source>
</evidence>
<dbReference type="EMBL" id="JAVDQD010000001">
    <property type="protein sequence ID" value="MDR6238143.1"/>
    <property type="molecule type" value="Genomic_DNA"/>
</dbReference>
<reference evidence="1" key="1">
    <citation type="submission" date="2023-07" db="EMBL/GenBank/DDBJ databases">
        <title>Genomic Encyclopedia of Type Strains, Phase IV (KMG-IV): sequencing the most valuable type-strain genomes for metagenomic binning, comparative biology and taxonomic classification.</title>
        <authorList>
            <person name="Goeker M."/>
        </authorList>
    </citation>
    <scope>NUCLEOTIDE SEQUENCE</scope>
    <source>
        <strain evidence="1">DSM 26174</strain>
    </source>
</reference>
<comment type="caution">
    <text evidence="1">The sequence shown here is derived from an EMBL/GenBank/DDBJ whole genome shotgun (WGS) entry which is preliminary data.</text>
</comment>
<dbReference type="Gene3D" id="1.25.40.10">
    <property type="entry name" value="Tetratricopeptide repeat domain"/>
    <property type="match status" value="1"/>
</dbReference>
<evidence type="ECO:0000313" key="1">
    <source>
        <dbReference type="EMBL" id="MDR6238143.1"/>
    </source>
</evidence>
<name>A0AAE3XK70_9BACT</name>
<evidence type="ECO:0000313" key="2">
    <source>
        <dbReference type="Proteomes" id="UP001185092"/>
    </source>
</evidence>
<protein>
    <recommendedName>
        <fullName evidence="3">Tetratricopeptide repeat protein</fullName>
    </recommendedName>
</protein>
<dbReference type="InterPro" id="IPR011990">
    <property type="entry name" value="TPR-like_helical_dom_sf"/>
</dbReference>
<dbReference type="Proteomes" id="UP001185092">
    <property type="component" value="Unassembled WGS sequence"/>
</dbReference>